<dbReference type="AlphaFoldDB" id="A0A2D2D708"/>
<dbReference type="PIRSF" id="PIRSF018266">
    <property type="entry name" value="FecR"/>
    <property type="match status" value="1"/>
</dbReference>
<dbReference type="PANTHER" id="PTHR30273:SF2">
    <property type="entry name" value="PROTEIN FECR"/>
    <property type="match status" value="1"/>
</dbReference>
<name>A0A2D2D708_METT3</name>
<protein>
    <submittedName>
        <fullName evidence="3">Iron dicitrate transport regulator FecR</fullName>
    </submittedName>
</protein>
<proteinExistence type="predicted"/>
<evidence type="ECO:0000259" key="1">
    <source>
        <dbReference type="Pfam" id="PF04773"/>
    </source>
</evidence>
<dbReference type="Proteomes" id="UP000230709">
    <property type="component" value="Plasmid pOB3b1"/>
</dbReference>
<dbReference type="STRING" id="595536.GCA_000178815_00138"/>
<dbReference type="PANTHER" id="PTHR30273">
    <property type="entry name" value="PERIPLASMIC SIGNAL SENSOR AND SIGMA FACTOR ACTIVATOR FECR-RELATED"/>
    <property type="match status" value="1"/>
</dbReference>
<feature type="domain" description="FecR protein" evidence="1">
    <location>
        <begin position="108"/>
        <end position="199"/>
    </location>
</feature>
<dbReference type="GO" id="GO:0016989">
    <property type="term" value="F:sigma factor antagonist activity"/>
    <property type="evidence" value="ECO:0007669"/>
    <property type="project" value="TreeGrafter"/>
</dbReference>
<dbReference type="KEGG" id="mtw:CQW49_21875"/>
<accession>A0A2D2D708</accession>
<reference evidence="4" key="1">
    <citation type="submission" date="2017-10" db="EMBL/GenBank/DDBJ databases">
        <title>Completed PacBio SMRT sequence of Methylosinus trichosporium OB3b reveals presence of a third large plasmid.</title>
        <authorList>
            <person name="Charles T.C."/>
            <person name="Lynch M.D.J."/>
            <person name="Heil J.R."/>
            <person name="Cheng J."/>
        </authorList>
    </citation>
    <scope>NUCLEOTIDE SEQUENCE [LARGE SCALE GENOMIC DNA]</scope>
    <source>
        <strain evidence="4">OB3b</strain>
        <plasmid evidence="4">pob3b1</plasmid>
    </source>
</reference>
<keyword evidence="3" id="KW-0614">Plasmid</keyword>
<dbReference type="Pfam" id="PF16220">
    <property type="entry name" value="DUF4880"/>
    <property type="match status" value="1"/>
</dbReference>
<evidence type="ECO:0000313" key="4">
    <source>
        <dbReference type="Proteomes" id="UP000230709"/>
    </source>
</evidence>
<gene>
    <name evidence="3" type="ORF">CQW49_21875</name>
</gene>
<geneLocation type="plasmid" evidence="4">
    <name>pob3b1</name>
</geneLocation>
<dbReference type="EMBL" id="CP023738">
    <property type="protein sequence ID" value="ATQ70639.1"/>
    <property type="molecule type" value="Genomic_DNA"/>
</dbReference>
<dbReference type="InterPro" id="IPR032623">
    <property type="entry name" value="FecR_N"/>
</dbReference>
<organism evidence="3 4">
    <name type="scientific">Methylosinus trichosporium (strain ATCC 35070 / NCIMB 11131 / UNIQEM 75 / OB3b)</name>
    <dbReference type="NCBI Taxonomy" id="595536"/>
    <lineage>
        <taxon>Bacteria</taxon>
        <taxon>Pseudomonadati</taxon>
        <taxon>Pseudomonadota</taxon>
        <taxon>Alphaproteobacteria</taxon>
        <taxon>Hyphomicrobiales</taxon>
        <taxon>Methylocystaceae</taxon>
        <taxon>Methylosinus</taxon>
    </lineage>
</organism>
<keyword evidence="4" id="KW-1185">Reference proteome</keyword>
<dbReference type="InterPro" id="IPR012373">
    <property type="entry name" value="Ferrdict_sens_TM"/>
</dbReference>
<feature type="domain" description="FecR N-terminal" evidence="2">
    <location>
        <begin position="13"/>
        <end position="54"/>
    </location>
</feature>
<evidence type="ECO:0000259" key="2">
    <source>
        <dbReference type="Pfam" id="PF16220"/>
    </source>
</evidence>
<sequence>MERSSHQDDRLWDEALDLVIRLQNDPLNPVTLDMIRGWRRRSPVHAAAWSEACEIHGLSGQVLAARREAEPAARGLVSRRLLLAGGAAAAAVGGLAAPQLLLRAKADHITEAGETRRVMLADGSAATLGPASAIRLAFTADARDVELLAGMAFFEIAPDARRPFRVASEQLAATALGTAFEMSNDAGRLSVCVDHGLVRIDLAEAATRSARLAAGDWLTFDAGRSAIESGRRESVQIAAWRDGWMFANDETVSALVARISRWRPGRILLADPYFGGERVSGAFDLRDPRAALEAVVSPFGGVVRMLTPYLTVISRF</sequence>
<evidence type="ECO:0000313" key="3">
    <source>
        <dbReference type="EMBL" id="ATQ70639.1"/>
    </source>
</evidence>
<dbReference type="Pfam" id="PF04773">
    <property type="entry name" value="FecR"/>
    <property type="match status" value="1"/>
</dbReference>
<dbReference type="RefSeq" id="WP_024750030.1">
    <property type="nucleotide sequence ID" value="NZ_ADVE02000002.1"/>
</dbReference>
<dbReference type="InterPro" id="IPR006860">
    <property type="entry name" value="FecR"/>
</dbReference>
<dbReference type="Gene3D" id="2.60.120.1440">
    <property type="match status" value="1"/>
</dbReference>